<feature type="domain" description="NERD" evidence="1">
    <location>
        <begin position="37"/>
        <end position="150"/>
    </location>
</feature>
<dbReference type="Proteomes" id="UP000233482">
    <property type="component" value="Unassembled WGS sequence"/>
</dbReference>
<dbReference type="Pfam" id="PF08378">
    <property type="entry name" value="NERD"/>
    <property type="match status" value="1"/>
</dbReference>
<reference evidence="2 3" key="1">
    <citation type="submission" date="2017-12" db="EMBL/GenBank/DDBJ databases">
        <title>Genomics of Macrococcus caseolyticus.</title>
        <authorList>
            <person name="MacFadyen A.C."/>
            <person name="Paterson G.K."/>
        </authorList>
    </citation>
    <scope>NUCLEOTIDE SEQUENCE [LARGE SCALE GENOMIC DNA]</scope>
    <source>
        <strain evidence="2 3">5788_EF188</strain>
    </source>
</reference>
<organism evidence="2 3">
    <name type="scientific">Macrococcoides caseolyticum</name>
    <dbReference type="NCBI Taxonomy" id="69966"/>
    <lineage>
        <taxon>Bacteria</taxon>
        <taxon>Bacillati</taxon>
        <taxon>Bacillota</taxon>
        <taxon>Bacilli</taxon>
        <taxon>Bacillales</taxon>
        <taxon>Staphylococcaceae</taxon>
        <taxon>Macrococcoides</taxon>
    </lineage>
</organism>
<dbReference type="InterPro" id="IPR011528">
    <property type="entry name" value="NERD"/>
</dbReference>
<gene>
    <name evidence="2" type="ORF">CW686_02855</name>
</gene>
<dbReference type="RefSeq" id="WP_101041992.1">
    <property type="nucleotide sequence ID" value="NZ_CP073801.1"/>
</dbReference>
<protein>
    <recommendedName>
        <fullName evidence="1">NERD domain-containing protein</fullName>
    </recommendedName>
</protein>
<proteinExistence type="predicted"/>
<name>A0A855GRK8_9STAP</name>
<dbReference type="EMBL" id="PIXC01000004">
    <property type="protein sequence ID" value="PKE26876.1"/>
    <property type="molecule type" value="Genomic_DNA"/>
</dbReference>
<accession>A0A855GRK8</accession>
<dbReference type="AlphaFoldDB" id="A0A855GRK8"/>
<comment type="caution">
    <text evidence="2">The sequence shown here is derived from an EMBL/GenBank/DDBJ whole genome shotgun (WGS) entry which is preliminary data.</text>
</comment>
<evidence type="ECO:0000259" key="1">
    <source>
        <dbReference type="PROSITE" id="PS50965"/>
    </source>
</evidence>
<dbReference type="PROSITE" id="PS50965">
    <property type="entry name" value="NERD"/>
    <property type="match status" value="1"/>
</dbReference>
<evidence type="ECO:0000313" key="3">
    <source>
        <dbReference type="Proteomes" id="UP000233482"/>
    </source>
</evidence>
<sequence length="299" mass="35592">MILQHRKMDNKLVYKLQIARRTQVSNNKLKELEYSLRGYFGEVAFDKLSDKSLNNGITLRNLNYIVNNKIFQIDSLILMNGDLYIFEVKDFTSDLYYVDGQYYYADQSPCERINNQMERTPKLFTLLLKNSQLHYNFHYYHAFINPTHKVYGYHATDKILEQARICKFISENSQMPVGAYDIECCKKLLSLQDTSDPFNFRTPHNFHNFKKGVLCECMKSFYTKHSNRKYKCSSCNKIIDCDHLLDSAIQEIKLIFPDERITTHILKAWTKSLVSREKIRLFLNKRYRRHQLGSIIYYE</sequence>
<evidence type="ECO:0000313" key="2">
    <source>
        <dbReference type="EMBL" id="PKE26876.1"/>
    </source>
</evidence>